<dbReference type="InterPro" id="IPR035994">
    <property type="entry name" value="Nucleoside_phosphorylase_sf"/>
</dbReference>
<organism evidence="4 5">
    <name type="scientific">Phaeodactylibacter xiamenensis</name>
    <dbReference type="NCBI Taxonomy" id="1524460"/>
    <lineage>
        <taxon>Bacteria</taxon>
        <taxon>Pseudomonadati</taxon>
        <taxon>Bacteroidota</taxon>
        <taxon>Saprospiria</taxon>
        <taxon>Saprospirales</taxon>
        <taxon>Haliscomenobacteraceae</taxon>
        <taxon>Phaeodactylibacter</taxon>
    </lineage>
</organism>
<evidence type="ECO:0000313" key="5">
    <source>
        <dbReference type="Proteomes" id="UP000029736"/>
    </source>
</evidence>
<dbReference type="InterPro" id="IPR000845">
    <property type="entry name" value="Nucleoside_phosphorylase_d"/>
</dbReference>
<evidence type="ECO:0000256" key="2">
    <source>
        <dbReference type="NCBIfam" id="TIGR03664"/>
    </source>
</evidence>
<protein>
    <recommendedName>
        <fullName evidence="1 2">Futalosine hydrolase</fullName>
        <shortName evidence="1">FL hydrolase</shortName>
        <ecNumber evidence="1 2">3.2.2.26</ecNumber>
    </recommendedName>
    <alternativeName>
        <fullName evidence="1">Futalosine nucleosidase</fullName>
    </alternativeName>
    <alternativeName>
        <fullName evidence="1">Menaquinone biosynthetic enzyme MqnB</fullName>
    </alternativeName>
</protein>
<keyword evidence="1" id="KW-0474">Menaquinone biosynthesis</keyword>
<proteinExistence type="inferred from homology"/>
<comment type="catalytic activity">
    <reaction evidence="1">
        <text>futalosine + H2O = dehypoxanthine futalosine + hypoxanthine</text>
        <dbReference type="Rhea" id="RHEA:25904"/>
        <dbReference type="ChEBI" id="CHEBI:15377"/>
        <dbReference type="ChEBI" id="CHEBI:17368"/>
        <dbReference type="ChEBI" id="CHEBI:58863"/>
        <dbReference type="ChEBI" id="CHEBI:58864"/>
        <dbReference type="EC" id="3.2.2.26"/>
    </reaction>
</comment>
<dbReference type="GO" id="GO:0009234">
    <property type="term" value="P:menaquinone biosynthetic process"/>
    <property type="evidence" value="ECO:0007669"/>
    <property type="project" value="UniProtKB-UniRule"/>
</dbReference>
<gene>
    <name evidence="1" type="primary">mqnB</name>
    <name evidence="4" type="ORF">IX84_24330</name>
</gene>
<comment type="similarity">
    <text evidence="1">Belongs to the PNP/UDP phosphorylase family. Futalosine hydrolase subfamily.</text>
</comment>
<dbReference type="UniPathway" id="UPA00079"/>
<dbReference type="SUPFAM" id="SSF53167">
    <property type="entry name" value="Purine and uridine phosphorylases"/>
    <property type="match status" value="1"/>
</dbReference>
<accession>A0A098S0Z1</accession>
<dbReference type="PANTHER" id="PTHR46832">
    <property type="entry name" value="5'-METHYLTHIOADENOSINE/S-ADENOSYLHOMOCYSTEINE NUCLEOSIDASE"/>
    <property type="match status" value="1"/>
</dbReference>
<dbReference type="OrthoDB" id="9788270at2"/>
<reference evidence="4 5" key="1">
    <citation type="journal article" date="2014" name="Int. J. Syst. Evol. Microbiol.">
        <title>Phaeodactylibacter xiamenensis gen. nov., sp. nov., a member of the family Saprospiraceae isolated from the marine alga Phaeodactylum tricornutum.</title>
        <authorList>
            <person name="Chen Z.Jr."/>
            <person name="Lei X."/>
            <person name="Lai Q."/>
            <person name="Li Y."/>
            <person name="Zhang B."/>
            <person name="Zhang J."/>
            <person name="Zhang H."/>
            <person name="Yang L."/>
            <person name="Zheng W."/>
            <person name="Tian Y."/>
            <person name="Yu Z."/>
            <person name="Xu H.Jr."/>
            <person name="Zheng T."/>
        </authorList>
    </citation>
    <scope>NUCLEOTIDE SEQUENCE [LARGE SCALE GENOMIC DNA]</scope>
    <source>
        <strain evidence="4 5">KD52</strain>
    </source>
</reference>
<dbReference type="STRING" id="1524460.IX84_24330"/>
<dbReference type="GO" id="GO:0019284">
    <property type="term" value="P:L-methionine salvage from S-adenosylmethionine"/>
    <property type="evidence" value="ECO:0007669"/>
    <property type="project" value="TreeGrafter"/>
</dbReference>
<dbReference type="PANTHER" id="PTHR46832:SF2">
    <property type="entry name" value="FUTALOSINE HYDROLASE"/>
    <property type="match status" value="1"/>
</dbReference>
<dbReference type="EC" id="3.2.2.26" evidence="1 2"/>
<sequence length="229" mass="25244">MNILIVAATPFEIAALRAHLQSAFVQTAEHQFQKGDVKVALLITGVGLPLTGYALGRVLALEEWNLVINAGIAGSLSAKFSPGSVVQVVTERFADLGVEEADGRFTSVHEMGLIEKGQPPFDEQGRMPNQHAQEFDFLPQAHGISVNRVHGSAASIEQLRQQYPDAEIESMEGAAFFYACLMEKVPFLEIRSVSNFVEPRNRDNWKVEEALSVLNKTLIELLQSLFTSY</sequence>
<dbReference type="InterPro" id="IPR019963">
    <property type="entry name" value="FL_hydrolase_MqnB"/>
</dbReference>
<evidence type="ECO:0000256" key="1">
    <source>
        <dbReference type="HAMAP-Rule" id="MF_00991"/>
    </source>
</evidence>
<dbReference type="EMBL" id="JPOS01000083">
    <property type="protein sequence ID" value="KGE85776.1"/>
    <property type="molecule type" value="Genomic_DNA"/>
</dbReference>
<dbReference type="GO" id="GO:0008930">
    <property type="term" value="F:methylthioadenosine nucleosidase activity"/>
    <property type="evidence" value="ECO:0007669"/>
    <property type="project" value="TreeGrafter"/>
</dbReference>
<dbReference type="NCBIfam" id="TIGR03664">
    <property type="entry name" value="fut_nucase"/>
    <property type="match status" value="1"/>
</dbReference>
<dbReference type="Gene3D" id="3.40.50.1580">
    <property type="entry name" value="Nucleoside phosphorylase domain"/>
    <property type="match status" value="1"/>
</dbReference>
<dbReference type="AlphaFoldDB" id="A0A098S0Z1"/>
<name>A0A098S0Z1_9BACT</name>
<dbReference type="Pfam" id="PF01048">
    <property type="entry name" value="PNP_UDP_1"/>
    <property type="match status" value="1"/>
</dbReference>
<feature type="domain" description="Nucleoside phosphorylase" evidence="3">
    <location>
        <begin position="3"/>
        <end position="216"/>
    </location>
</feature>
<keyword evidence="5" id="KW-1185">Reference proteome</keyword>
<evidence type="ECO:0000259" key="3">
    <source>
        <dbReference type="Pfam" id="PF01048"/>
    </source>
</evidence>
<comment type="caution">
    <text evidence="4">The sequence shown here is derived from an EMBL/GenBank/DDBJ whole genome shotgun (WGS) entry which is preliminary data.</text>
</comment>
<evidence type="ECO:0000313" key="4">
    <source>
        <dbReference type="EMBL" id="KGE85776.1"/>
    </source>
</evidence>
<dbReference type="HAMAP" id="MF_00991">
    <property type="entry name" value="MqnB"/>
    <property type="match status" value="1"/>
</dbReference>
<keyword evidence="1" id="KW-0378">Hydrolase</keyword>
<dbReference type="GO" id="GO:0005829">
    <property type="term" value="C:cytosol"/>
    <property type="evidence" value="ECO:0007669"/>
    <property type="project" value="TreeGrafter"/>
</dbReference>
<dbReference type="GO" id="GO:0008782">
    <property type="term" value="F:adenosylhomocysteine nucleosidase activity"/>
    <property type="evidence" value="ECO:0007669"/>
    <property type="project" value="TreeGrafter"/>
</dbReference>
<comment type="pathway">
    <text evidence="1">Quinol/quinone metabolism; menaquinone biosynthesis.</text>
</comment>
<dbReference type="RefSeq" id="WP_044226497.1">
    <property type="nucleotide sequence ID" value="NZ_JBKAGJ010000002.1"/>
</dbReference>
<dbReference type="Proteomes" id="UP000029736">
    <property type="component" value="Unassembled WGS sequence"/>
</dbReference>
<comment type="function">
    <text evidence="1">Catalyzes the hydrolysis of futalosine (FL) to dehypoxanthine futalosine (DHFL) and hypoxanthine, a step in the biosynthesis of menaquinone (MK, vitamin K2).</text>
</comment>
<dbReference type="GO" id="GO:0009116">
    <property type="term" value="P:nucleoside metabolic process"/>
    <property type="evidence" value="ECO:0007669"/>
    <property type="project" value="InterPro"/>
</dbReference>